<keyword evidence="5" id="KW-0378">Hydrolase</keyword>
<feature type="domain" description="Peptidase S9A N-terminal" evidence="9">
    <location>
        <begin position="32"/>
        <end position="433"/>
    </location>
</feature>
<dbReference type="Pfam" id="PF00326">
    <property type="entry name" value="Peptidase_S9"/>
    <property type="match status" value="1"/>
</dbReference>
<evidence type="ECO:0000259" key="8">
    <source>
        <dbReference type="Pfam" id="PF00326"/>
    </source>
</evidence>
<dbReference type="Gene3D" id="3.40.50.1820">
    <property type="entry name" value="alpha/beta hydrolase"/>
    <property type="match status" value="1"/>
</dbReference>
<sequence length="713" mass="78544">MKPKAMIFALAALAAVPALAQEPPMETFNYPETKRLDVSEELFGRTFVDPYRWLETDLRSDDDVARWVTTQNALTRNYLDTLPTRDVFCDRLASVLDYEQATAPIKRANRYFFTRNATTTNQPALLVRDGATGEDQVLIDPNTWSEDNADALAEWSVSDNGKYIAYGVQSGGSDWRTIQVLDVDTQQVRQDEVKWARFTQIAWDKAGKGFFYSSFPEPKGDAGASAAVSGHAVYYHALGTEQADDRLVYSTPDDPKLLHLSDRSDDGRYLFIASTASVGVNALTVIDLSTEDWAPRTVVEGFDAEWSVVGNSDDRLFILTSDNAERRKLVTLDLDDAEGKVVEIVPEDDAVLTRAVLVGGRLIAYYLVNANTEVRRFNLNGTPEGKVDLPGIGSAAVMQGDAADTEAFFLFSSYNMPISVLRYDVDKNAVSTWFEPKVPVDLDRVKVEQRFYHSHDGTRVPIFIVRRDDVDAAAPTLLYGYGGYAVSQVPVYNPAQMAWVEQGGVLAVANIRGGGEYGRAWHMAGRLVNKQNVFDDFIAAAEFLKAEGITSEKGLAIQGESNGGLLVGAVVNQRPDLFDAALPGVGVMDMLRFHKFTGGAMWISDFGNPDIEADFDNLLAYSPYHNINPRPGVDYPAILATTAEADDRVVPGHTFKYVARLQAEELGPKPRLVRVEARAGHGAGMPLDKLVSLYADMWAFAARWTGLKVAPVK</sequence>
<keyword evidence="10" id="KW-0614">Plasmid</keyword>
<feature type="chain" id="PRO_5047115669" description="prolyl oligopeptidase" evidence="7">
    <location>
        <begin position="21"/>
        <end position="713"/>
    </location>
</feature>
<dbReference type="InterPro" id="IPR002471">
    <property type="entry name" value="Pept_S9_AS"/>
</dbReference>
<evidence type="ECO:0000256" key="7">
    <source>
        <dbReference type="SAM" id="SignalP"/>
    </source>
</evidence>
<evidence type="ECO:0000313" key="10">
    <source>
        <dbReference type="EMBL" id="UXN67807.1"/>
    </source>
</evidence>
<dbReference type="EC" id="3.4.21.26" evidence="3"/>
<dbReference type="SUPFAM" id="SSF50993">
    <property type="entry name" value="Peptidase/esterase 'gauge' domain"/>
    <property type="match status" value="1"/>
</dbReference>
<gene>
    <name evidence="10" type="ORF">N8A98_01730</name>
</gene>
<reference evidence="10 11" key="1">
    <citation type="submission" date="2022-09" db="EMBL/GenBank/DDBJ databases">
        <title>Interaction between co-microsymbionts with complementary sets of symbiotic genes in legume-rhizobium systems.</title>
        <authorList>
            <person name="Safronova V."/>
            <person name="Sazanova A."/>
            <person name="Afonin A."/>
            <person name="Chirak E."/>
        </authorList>
    </citation>
    <scope>NUCLEOTIDE SEQUENCE [LARGE SCALE GENOMIC DNA]</scope>
    <source>
        <strain evidence="10 11">A18/4-1</strain>
        <plasmid evidence="10 11">p_unnamed1</plasmid>
    </source>
</reference>
<dbReference type="InterPro" id="IPR023302">
    <property type="entry name" value="Pept_S9A_N"/>
</dbReference>
<evidence type="ECO:0000256" key="3">
    <source>
        <dbReference type="ARBA" id="ARBA00011897"/>
    </source>
</evidence>
<comment type="catalytic activity">
    <reaction evidence="1">
        <text>Hydrolysis of Pro-|-Xaa &gt;&gt; Ala-|-Xaa in oligopeptides.</text>
        <dbReference type="EC" id="3.4.21.26"/>
    </reaction>
</comment>
<dbReference type="EMBL" id="CP104964">
    <property type="protein sequence ID" value="UXN67807.1"/>
    <property type="molecule type" value="Genomic_DNA"/>
</dbReference>
<evidence type="ECO:0000256" key="4">
    <source>
        <dbReference type="ARBA" id="ARBA00022670"/>
    </source>
</evidence>
<dbReference type="PANTHER" id="PTHR42881:SF2">
    <property type="entry name" value="PROLYL ENDOPEPTIDASE"/>
    <property type="match status" value="1"/>
</dbReference>
<dbReference type="InterPro" id="IPR002470">
    <property type="entry name" value="Peptidase_S9A"/>
</dbReference>
<evidence type="ECO:0000259" key="9">
    <source>
        <dbReference type="Pfam" id="PF02897"/>
    </source>
</evidence>
<proteinExistence type="inferred from homology"/>
<geneLocation type="plasmid" evidence="10 11">
    <name>p_unnamed1</name>
</geneLocation>
<dbReference type="InterPro" id="IPR001375">
    <property type="entry name" value="Peptidase_S9_cat"/>
</dbReference>
<evidence type="ECO:0000256" key="2">
    <source>
        <dbReference type="ARBA" id="ARBA00005228"/>
    </source>
</evidence>
<keyword evidence="4" id="KW-0645">Protease</keyword>
<dbReference type="PANTHER" id="PTHR42881">
    <property type="entry name" value="PROLYL ENDOPEPTIDASE"/>
    <property type="match status" value="1"/>
</dbReference>
<dbReference type="Pfam" id="PF02897">
    <property type="entry name" value="Peptidase_S9_N"/>
    <property type="match status" value="1"/>
</dbReference>
<comment type="similarity">
    <text evidence="2">Belongs to the peptidase S9A family.</text>
</comment>
<dbReference type="Proteomes" id="UP001061862">
    <property type="component" value="Plasmid p_unnamed1"/>
</dbReference>
<dbReference type="SUPFAM" id="SSF53474">
    <property type="entry name" value="alpha/beta-Hydrolases"/>
    <property type="match status" value="1"/>
</dbReference>
<feature type="domain" description="Peptidase S9 prolyl oligopeptidase catalytic" evidence="8">
    <location>
        <begin position="496"/>
        <end position="706"/>
    </location>
</feature>
<dbReference type="Gene3D" id="2.130.10.120">
    <property type="entry name" value="Prolyl oligopeptidase, N-terminal domain"/>
    <property type="match status" value="1"/>
</dbReference>
<dbReference type="InterPro" id="IPR051167">
    <property type="entry name" value="Prolyl_oligopep/macrocyclase"/>
</dbReference>
<evidence type="ECO:0000256" key="1">
    <source>
        <dbReference type="ARBA" id="ARBA00001070"/>
    </source>
</evidence>
<dbReference type="PROSITE" id="PS00708">
    <property type="entry name" value="PRO_ENDOPEP_SER"/>
    <property type="match status" value="1"/>
</dbReference>
<name>A0ABY6C681_9HYPH</name>
<keyword evidence="11" id="KW-1185">Reference proteome</keyword>
<keyword evidence="7" id="KW-0732">Signal</keyword>
<keyword evidence="6" id="KW-0720">Serine protease</keyword>
<evidence type="ECO:0000256" key="6">
    <source>
        <dbReference type="ARBA" id="ARBA00022825"/>
    </source>
</evidence>
<evidence type="ECO:0000313" key="11">
    <source>
        <dbReference type="Proteomes" id="UP001061862"/>
    </source>
</evidence>
<dbReference type="PRINTS" id="PR00862">
    <property type="entry name" value="PROLIGOPTASE"/>
</dbReference>
<dbReference type="InterPro" id="IPR029058">
    <property type="entry name" value="AB_hydrolase_fold"/>
</dbReference>
<organism evidence="10 11">
    <name type="scientific">Devosia neptuniae</name>
    <dbReference type="NCBI Taxonomy" id="191302"/>
    <lineage>
        <taxon>Bacteria</taxon>
        <taxon>Pseudomonadati</taxon>
        <taxon>Pseudomonadota</taxon>
        <taxon>Alphaproteobacteria</taxon>
        <taxon>Hyphomicrobiales</taxon>
        <taxon>Devosiaceae</taxon>
        <taxon>Devosia</taxon>
    </lineage>
</organism>
<dbReference type="RefSeq" id="WP_262165280.1">
    <property type="nucleotide sequence ID" value="NZ_CP104964.1"/>
</dbReference>
<feature type="signal peptide" evidence="7">
    <location>
        <begin position="1"/>
        <end position="20"/>
    </location>
</feature>
<protein>
    <recommendedName>
        <fullName evidence="3">prolyl oligopeptidase</fullName>
        <ecNumber evidence="3">3.4.21.26</ecNumber>
    </recommendedName>
</protein>
<evidence type="ECO:0000256" key="5">
    <source>
        <dbReference type="ARBA" id="ARBA00022801"/>
    </source>
</evidence>
<accession>A0ABY6C681</accession>